<dbReference type="EMBL" id="OV651817">
    <property type="protein sequence ID" value="CAH1110907.1"/>
    <property type="molecule type" value="Genomic_DNA"/>
</dbReference>
<keyword evidence="3" id="KW-1185">Reference proteome</keyword>
<dbReference type="OrthoDB" id="6804812at2759"/>
<evidence type="ECO:0000256" key="1">
    <source>
        <dbReference type="SAM" id="MobiDB-lite"/>
    </source>
</evidence>
<name>A0A9P0CWZ4_9CUCU</name>
<feature type="region of interest" description="Disordered" evidence="1">
    <location>
        <begin position="1"/>
        <end position="83"/>
    </location>
</feature>
<feature type="compositionally biased region" description="Low complexity" evidence="1">
    <location>
        <begin position="23"/>
        <end position="60"/>
    </location>
</feature>
<evidence type="ECO:0000313" key="3">
    <source>
        <dbReference type="Proteomes" id="UP001153636"/>
    </source>
</evidence>
<reference evidence="2" key="1">
    <citation type="submission" date="2022-01" db="EMBL/GenBank/DDBJ databases">
        <authorList>
            <person name="King R."/>
        </authorList>
    </citation>
    <scope>NUCLEOTIDE SEQUENCE</scope>
</reference>
<protein>
    <submittedName>
        <fullName evidence="2">Uncharacterized protein</fullName>
    </submittedName>
</protein>
<organism evidence="2 3">
    <name type="scientific">Psylliodes chrysocephalus</name>
    <dbReference type="NCBI Taxonomy" id="3402493"/>
    <lineage>
        <taxon>Eukaryota</taxon>
        <taxon>Metazoa</taxon>
        <taxon>Ecdysozoa</taxon>
        <taxon>Arthropoda</taxon>
        <taxon>Hexapoda</taxon>
        <taxon>Insecta</taxon>
        <taxon>Pterygota</taxon>
        <taxon>Neoptera</taxon>
        <taxon>Endopterygota</taxon>
        <taxon>Coleoptera</taxon>
        <taxon>Polyphaga</taxon>
        <taxon>Cucujiformia</taxon>
        <taxon>Chrysomeloidea</taxon>
        <taxon>Chrysomelidae</taxon>
        <taxon>Galerucinae</taxon>
        <taxon>Alticini</taxon>
        <taxon>Psylliodes</taxon>
    </lineage>
</organism>
<dbReference type="Proteomes" id="UP001153636">
    <property type="component" value="Chromosome 5"/>
</dbReference>
<feature type="compositionally biased region" description="Basic and acidic residues" evidence="1">
    <location>
        <begin position="61"/>
        <end position="75"/>
    </location>
</feature>
<sequence>MCCPQENVAPQSKVDENTLVTLNSKSSSGSSSNSTSSSDSSSSNDSSTDSSSSNDLCSDNLDSKSDPYGSDDRVADLPYNPPEIPMTEMIAEIPTNIRGAKSKVKYHSNNEKNGRKRLKHTSKKLRQRACEIVEKLICI</sequence>
<evidence type="ECO:0000313" key="2">
    <source>
        <dbReference type="EMBL" id="CAH1110907.1"/>
    </source>
</evidence>
<accession>A0A9P0CWZ4</accession>
<dbReference type="AlphaFoldDB" id="A0A9P0CWZ4"/>
<proteinExistence type="predicted"/>
<gene>
    <name evidence="2" type="ORF">PSYICH_LOCUS11094</name>
</gene>